<evidence type="ECO:0000256" key="5">
    <source>
        <dbReference type="ARBA" id="ARBA00039681"/>
    </source>
</evidence>
<dbReference type="SUPFAM" id="SSF53335">
    <property type="entry name" value="S-adenosyl-L-methionine-dependent methyltransferases"/>
    <property type="match status" value="1"/>
</dbReference>
<dbReference type="Gene3D" id="3.40.50.150">
    <property type="entry name" value="Vaccinia Virus protein VP39"/>
    <property type="match status" value="1"/>
</dbReference>
<comment type="similarity">
    <text evidence="7">Belongs to the class I-like SAM-binding methyltransferase superfamily. C5-methyltransferase family.</text>
</comment>
<accession>A0AAD9ULI7</accession>
<evidence type="ECO:0000256" key="7">
    <source>
        <dbReference type="PROSITE-ProRule" id="PRU01016"/>
    </source>
</evidence>
<evidence type="ECO:0000256" key="1">
    <source>
        <dbReference type="ARBA" id="ARBA00022603"/>
    </source>
</evidence>
<keyword evidence="1 7" id="KW-0489">Methyltransferase</keyword>
<evidence type="ECO:0000313" key="9">
    <source>
        <dbReference type="Proteomes" id="UP001209878"/>
    </source>
</evidence>
<dbReference type="EMBL" id="JAODUO010000008">
    <property type="protein sequence ID" value="KAK2193705.1"/>
    <property type="molecule type" value="Genomic_DNA"/>
</dbReference>
<dbReference type="InterPro" id="IPR050750">
    <property type="entry name" value="C5-MTase"/>
</dbReference>
<dbReference type="PROSITE" id="PS51679">
    <property type="entry name" value="SAM_MT_C5"/>
    <property type="match status" value="1"/>
</dbReference>
<sequence length="457" mass="51208">MSSGRNCQPKIQVLELFSGIGGVHYALEESGIPHEVVAAVDINDQANAVYRHNFPGTKLMQRCIESLTLKELNHLSPDLIHMSPPCQPFTRVGKQQDSADKRTKSFFCILELLPKLAKRPPYILVENVKGFETSDTRNSLIAILDSCGYVVQEMLLSPVQFGIPNSRLRYYLLAKLSPLRFHFPTSSELQTELPECVTTSFLHHGKTSASCHCMKRHSIDETLAADKYQRRDGCFDHERHCGEAGDTETSDTSGPGLVTSCETIVTSDLTECDHSGSRLTDSDASVQAIPSASVGQVDVPLYEKYAHRCGTLADYLEHEQGEYFTPYLLPEKFFRRVWSMDLVTANVRHSCCFTKRYGHHVEGAGSVFQMNTVITTNLDKYKTTDHKDDVHFLDAVRTLKLRYFTPREIANLMGFPTSFTFPDGVSPIQCYRLLGNSLNVHVVSVLLRLLTADDSNC</sequence>
<dbReference type="GO" id="GO:0008168">
    <property type="term" value="F:methyltransferase activity"/>
    <property type="evidence" value="ECO:0007669"/>
    <property type="project" value="UniProtKB-KW"/>
</dbReference>
<dbReference type="EC" id="2.1.1.204" evidence="4"/>
<dbReference type="PROSITE" id="PS00095">
    <property type="entry name" value="C5_MTASE_2"/>
    <property type="match status" value="1"/>
</dbReference>
<dbReference type="Proteomes" id="UP001209878">
    <property type="component" value="Unassembled WGS sequence"/>
</dbReference>
<dbReference type="PRINTS" id="PR00105">
    <property type="entry name" value="C5METTRFRASE"/>
</dbReference>
<evidence type="ECO:0000256" key="6">
    <source>
        <dbReference type="ARBA" id="ARBA00042810"/>
    </source>
</evidence>
<dbReference type="InterPro" id="IPR001525">
    <property type="entry name" value="C5_MeTfrase"/>
</dbReference>
<evidence type="ECO:0000256" key="4">
    <source>
        <dbReference type="ARBA" id="ARBA00039081"/>
    </source>
</evidence>
<protein>
    <recommendedName>
        <fullName evidence="5">tRNA (cytosine(38)-C(5))-methyltransferase</fullName>
        <ecNumber evidence="4">2.1.1.204</ecNumber>
    </recommendedName>
    <alternativeName>
        <fullName evidence="6">DNA (cytosine-5)-methyltransferase-like protein 2</fullName>
    </alternativeName>
</protein>
<dbReference type="GO" id="GO:0032259">
    <property type="term" value="P:methylation"/>
    <property type="evidence" value="ECO:0007669"/>
    <property type="project" value="UniProtKB-KW"/>
</dbReference>
<dbReference type="Gene3D" id="3.90.120.10">
    <property type="entry name" value="DNA Methylase, subunit A, domain 2"/>
    <property type="match status" value="1"/>
</dbReference>
<dbReference type="InterPro" id="IPR029063">
    <property type="entry name" value="SAM-dependent_MTases_sf"/>
</dbReference>
<evidence type="ECO:0000313" key="8">
    <source>
        <dbReference type="EMBL" id="KAK2193705.1"/>
    </source>
</evidence>
<evidence type="ECO:0000256" key="2">
    <source>
        <dbReference type="ARBA" id="ARBA00022679"/>
    </source>
</evidence>
<proteinExistence type="inferred from homology"/>
<gene>
    <name evidence="8" type="ORF">NP493_8g08006</name>
</gene>
<dbReference type="PANTHER" id="PTHR46098:SF1">
    <property type="entry name" value="TRNA (CYTOSINE(38)-C(5))-METHYLTRANSFERASE"/>
    <property type="match status" value="1"/>
</dbReference>
<dbReference type="PANTHER" id="PTHR46098">
    <property type="entry name" value="TRNA (CYTOSINE(38)-C(5))-METHYLTRANSFERASE"/>
    <property type="match status" value="1"/>
</dbReference>
<dbReference type="GO" id="GO:0005634">
    <property type="term" value="C:nucleus"/>
    <property type="evidence" value="ECO:0007669"/>
    <property type="project" value="TreeGrafter"/>
</dbReference>
<keyword evidence="3 7" id="KW-0949">S-adenosyl-L-methionine</keyword>
<evidence type="ECO:0000256" key="3">
    <source>
        <dbReference type="ARBA" id="ARBA00022691"/>
    </source>
</evidence>
<dbReference type="AlphaFoldDB" id="A0AAD9ULI7"/>
<reference evidence="8" key="1">
    <citation type="journal article" date="2023" name="Mol. Biol. Evol.">
        <title>Third-Generation Sequencing Reveals the Adaptive Role of the Epigenome in Three Deep-Sea Polychaetes.</title>
        <authorList>
            <person name="Perez M."/>
            <person name="Aroh O."/>
            <person name="Sun Y."/>
            <person name="Lan Y."/>
            <person name="Juniper S.K."/>
            <person name="Young C.R."/>
            <person name="Angers B."/>
            <person name="Qian P.Y."/>
        </authorList>
    </citation>
    <scope>NUCLEOTIDE SEQUENCE</scope>
    <source>
        <strain evidence="8">R07B-5</strain>
    </source>
</reference>
<feature type="active site" evidence="7">
    <location>
        <position position="86"/>
    </location>
</feature>
<comment type="caution">
    <text evidence="8">The sequence shown here is derived from an EMBL/GenBank/DDBJ whole genome shotgun (WGS) entry which is preliminary data.</text>
</comment>
<dbReference type="InterPro" id="IPR031303">
    <property type="entry name" value="C5_meth_CS"/>
</dbReference>
<organism evidence="8 9">
    <name type="scientific">Ridgeia piscesae</name>
    <name type="common">Tubeworm</name>
    <dbReference type="NCBI Taxonomy" id="27915"/>
    <lineage>
        <taxon>Eukaryota</taxon>
        <taxon>Metazoa</taxon>
        <taxon>Spiralia</taxon>
        <taxon>Lophotrochozoa</taxon>
        <taxon>Annelida</taxon>
        <taxon>Polychaeta</taxon>
        <taxon>Sedentaria</taxon>
        <taxon>Canalipalpata</taxon>
        <taxon>Sabellida</taxon>
        <taxon>Siboglinidae</taxon>
        <taxon>Ridgeia</taxon>
    </lineage>
</organism>
<keyword evidence="9" id="KW-1185">Reference proteome</keyword>
<dbReference type="Pfam" id="PF00145">
    <property type="entry name" value="DNA_methylase"/>
    <property type="match status" value="1"/>
</dbReference>
<name>A0AAD9ULI7_RIDPI</name>
<keyword evidence="2 7" id="KW-0808">Transferase</keyword>